<dbReference type="GO" id="GO:0000287">
    <property type="term" value="F:magnesium ion binding"/>
    <property type="evidence" value="ECO:0007669"/>
    <property type="project" value="TreeGrafter"/>
</dbReference>
<accession>A0A2M7BT51</accession>
<dbReference type="SUPFAM" id="SSF56784">
    <property type="entry name" value="HAD-like"/>
    <property type="match status" value="1"/>
</dbReference>
<dbReference type="PANTHER" id="PTHR10000:SF8">
    <property type="entry name" value="HAD SUPERFAMILY HYDROLASE-LIKE, TYPE 3"/>
    <property type="match status" value="1"/>
</dbReference>
<dbReference type="GO" id="GO:0005829">
    <property type="term" value="C:cytosol"/>
    <property type="evidence" value="ECO:0007669"/>
    <property type="project" value="TreeGrafter"/>
</dbReference>
<dbReference type="Pfam" id="PF08282">
    <property type="entry name" value="Hydrolase_3"/>
    <property type="match status" value="1"/>
</dbReference>
<dbReference type="PANTHER" id="PTHR10000">
    <property type="entry name" value="PHOSPHOSERINE PHOSPHATASE"/>
    <property type="match status" value="1"/>
</dbReference>
<evidence type="ECO:0000313" key="2">
    <source>
        <dbReference type="Proteomes" id="UP000230119"/>
    </source>
</evidence>
<dbReference type="Proteomes" id="UP000230119">
    <property type="component" value="Unassembled WGS sequence"/>
</dbReference>
<sequence>METSPFKSMRKCLGLGKFQRGNLAKPIGPAQILKNNMNEYQSMSQIKWPQTKKVEVGPSVDFIYIMRKDGNSTMSPIAHKLSNEYHVDEYQTKQILLGEYDTFFANLADTLQWSYSSKGNFELHLYDPNYLDESIRDKAHNIPIVSLDSLMHDDVLEHMVSRGYYLGGKKDFGQIARPGTDSLSQQANQIALSLKGAPAFVVEDDIFSGGSVIASLTQLKKNGVIINKLIPGIQVGKPSKLLEMGIPVDPVIAYETTDGTDIFDKVDLGDPRDYLLGASGLVVKLTNGNYGRAPYILPFVSTTARAGIPQEIEKEFAAKVLQANLEFFNNVKVSIGKSILLKNMNSAFVVLMNEMFGFDSNTPMEQIVVWSMNNMDSLWEITKAQGEFQEKLSGLKLPQNIVFIDVNGTLISEDSKDGHISQKDLQLLHQALTHATEKGVSIGFCSDSPLPQLQGFAEKLGIKGPIVAENGNLVSHDGKTLIINSLDNREVIKALISEQASTICIQDNDCIAPEFGGQDISPGSTTWSFGANRQTSITVFGPAYLISYLGDTFKDVSMFGFGIDASPDQNYFAIHPGGNFKANKGKTLDVLSAYGHNIIMVGNSASDWVEPTLGVQCTFVAGSRIDAHIIENAAFISDKPIIQGVIDILEHIQ</sequence>
<dbReference type="GO" id="GO:0016791">
    <property type="term" value="F:phosphatase activity"/>
    <property type="evidence" value="ECO:0007669"/>
    <property type="project" value="TreeGrafter"/>
</dbReference>
<organism evidence="1 2">
    <name type="scientific">Candidatus Roizmanbacteria bacterium CG03_land_8_20_14_0_80_39_12</name>
    <dbReference type="NCBI Taxonomy" id="1974847"/>
    <lineage>
        <taxon>Bacteria</taxon>
        <taxon>Candidatus Roizmaniibacteriota</taxon>
    </lineage>
</organism>
<comment type="caution">
    <text evidence="1">The sequence shown here is derived from an EMBL/GenBank/DDBJ whole genome shotgun (WGS) entry which is preliminary data.</text>
</comment>
<reference evidence="2" key="1">
    <citation type="submission" date="2017-09" db="EMBL/GenBank/DDBJ databases">
        <title>Depth-based differentiation of microbial function through sediment-hosted aquifers and enrichment of novel symbionts in the deep terrestrial subsurface.</title>
        <authorList>
            <person name="Probst A.J."/>
            <person name="Ladd B."/>
            <person name="Jarett J.K."/>
            <person name="Geller-Mcgrath D.E."/>
            <person name="Sieber C.M.K."/>
            <person name="Emerson J.B."/>
            <person name="Anantharaman K."/>
            <person name="Thomas B.C."/>
            <person name="Malmstrom R."/>
            <person name="Stieglmeier M."/>
            <person name="Klingl A."/>
            <person name="Woyke T."/>
            <person name="Ryan C.M."/>
            <person name="Banfield J.F."/>
        </authorList>
    </citation>
    <scope>NUCLEOTIDE SEQUENCE [LARGE SCALE GENOMIC DNA]</scope>
</reference>
<protein>
    <submittedName>
        <fullName evidence="1">Uncharacterized protein</fullName>
    </submittedName>
</protein>
<dbReference type="Gene3D" id="3.40.50.1000">
    <property type="entry name" value="HAD superfamily/HAD-like"/>
    <property type="match status" value="1"/>
</dbReference>
<name>A0A2M7BT51_9BACT</name>
<dbReference type="InterPro" id="IPR036412">
    <property type="entry name" value="HAD-like_sf"/>
</dbReference>
<gene>
    <name evidence="1" type="ORF">COS52_01525</name>
</gene>
<dbReference type="AlphaFoldDB" id="A0A2M7BT51"/>
<dbReference type="EMBL" id="PEVA01000061">
    <property type="protein sequence ID" value="PIV08661.1"/>
    <property type="molecule type" value="Genomic_DNA"/>
</dbReference>
<proteinExistence type="predicted"/>
<evidence type="ECO:0000313" key="1">
    <source>
        <dbReference type="EMBL" id="PIV08661.1"/>
    </source>
</evidence>
<dbReference type="InterPro" id="IPR023214">
    <property type="entry name" value="HAD_sf"/>
</dbReference>